<name>A0ACA9S9E6_9GLOM</name>
<proteinExistence type="predicted"/>
<comment type="caution">
    <text evidence="1">The sequence shown here is derived from an EMBL/GenBank/DDBJ whole genome shotgun (WGS) entry which is preliminary data.</text>
</comment>
<feature type="non-terminal residue" evidence="1">
    <location>
        <position position="52"/>
    </location>
</feature>
<sequence length="52" mass="6512">MTLEYFKQDPKQWSIKGFLRQYKGKDSFERTIDIYLRESLKMGQRMNQRRHK</sequence>
<protein>
    <submittedName>
        <fullName evidence="1">16763_t:CDS:1</fullName>
    </submittedName>
</protein>
<keyword evidence="2" id="KW-1185">Reference proteome</keyword>
<evidence type="ECO:0000313" key="1">
    <source>
        <dbReference type="EMBL" id="CAG8831500.1"/>
    </source>
</evidence>
<gene>
    <name evidence="1" type="ORF">RPERSI_LOCUS28166</name>
</gene>
<dbReference type="EMBL" id="CAJVQC010101563">
    <property type="protein sequence ID" value="CAG8831500.1"/>
    <property type="molecule type" value="Genomic_DNA"/>
</dbReference>
<accession>A0ACA9S9E6</accession>
<reference evidence="1" key="1">
    <citation type="submission" date="2021-06" db="EMBL/GenBank/DDBJ databases">
        <authorList>
            <person name="Kallberg Y."/>
            <person name="Tangrot J."/>
            <person name="Rosling A."/>
        </authorList>
    </citation>
    <scope>NUCLEOTIDE SEQUENCE</scope>
    <source>
        <strain evidence="1">MA461A</strain>
    </source>
</reference>
<organism evidence="1 2">
    <name type="scientific">Racocetra persica</name>
    <dbReference type="NCBI Taxonomy" id="160502"/>
    <lineage>
        <taxon>Eukaryota</taxon>
        <taxon>Fungi</taxon>
        <taxon>Fungi incertae sedis</taxon>
        <taxon>Mucoromycota</taxon>
        <taxon>Glomeromycotina</taxon>
        <taxon>Glomeromycetes</taxon>
        <taxon>Diversisporales</taxon>
        <taxon>Gigasporaceae</taxon>
        <taxon>Racocetra</taxon>
    </lineage>
</organism>
<evidence type="ECO:0000313" key="2">
    <source>
        <dbReference type="Proteomes" id="UP000789920"/>
    </source>
</evidence>
<dbReference type="Proteomes" id="UP000789920">
    <property type="component" value="Unassembled WGS sequence"/>
</dbReference>